<keyword evidence="1" id="KW-0648">Protein biosynthesis</keyword>
<sequence length="151" mass="16628">MNLNKEEVFKQAVLILKTRIQELKEERKAISDGILEDDKSSAGDKFETGREMLTQDLRQVESQITSNTNLLDEIYRVQSVKSQSPNVREGSLIRLAGEYFLIAAAVGKITVNEQGVYLISAASPLAQSVMGKGSGDKVLFKGKENPVELIA</sequence>
<name>A0A0P7YDW6_9BACT</name>
<dbReference type="Proteomes" id="UP000050421">
    <property type="component" value="Unassembled WGS sequence"/>
</dbReference>
<gene>
    <name evidence="1" type="ORF">HLUCCX10_04435</name>
</gene>
<dbReference type="PATRIC" id="fig|1305737.6.peg.1536"/>
<accession>A0A0P7YDW6</accession>
<dbReference type="STRING" id="1305737.GCA_000526355_03293"/>
<dbReference type="OrthoDB" id="667380at2"/>
<comment type="caution">
    <text evidence="1">The sequence shown here is derived from an EMBL/GenBank/DDBJ whole genome shotgun (WGS) entry which is preliminary data.</text>
</comment>
<organism evidence="1 2">
    <name type="scientific">Algoriphagus marincola HL-49</name>
    <dbReference type="NCBI Taxonomy" id="1305737"/>
    <lineage>
        <taxon>Bacteria</taxon>
        <taxon>Pseudomonadati</taxon>
        <taxon>Bacteroidota</taxon>
        <taxon>Cytophagia</taxon>
        <taxon>Cytophagales</taxon>
        <taxon>Cyclobacteriaceae</taxon>
        <taxon>Algoriphagus</taxon>
    </lineage>
</organism>
<evidence type="ECO:0000313" key="1">
    <source>
        <dbReference type="EMBL" id="KPQ18894.1"/>
    </source>
</evidence>
<protein>
    <submittedName>
        <fullName evidence="1">Transcription elongation factor, GreA/GreB, C-term</fullName>
    </submittedName>
</protein>
<evidence type="ECO:0000313" key="2">
    <source>
        <dbReference type="Proteomes" id="UP000050421"/>
    </source>
</evidence>
<dbReference type="AlphaFoldDB" id="A0A0P7YDW6"/>
<dbReference type="eggNOG" id="COG0782">
    <property type="taxonomic scope" value="Bacteria"/>
</dbReference>
<keyword evidence="1" id="KW-0251">Elongation factor</keyword>
<dbReference type="GO" id="GO:0003746">
    <property type="term" value="F:translation elongation factor activity"/>
    <property type="evidence" value="ECO:0007669"/>
    <property type="project" value="UniProtKB-KW"/>
</dbReference>
<dbReference type="EMBL" id="LJXT01000018">
    <property type="protein sequence ID" value="KPQ18894.1"/>
    <property type="molecule type" value="Genomic_DNA"/>
</dbReference>
<proteinExistence type="predicted"/>
<reference evidence="1 2" key="1">
    <citation type="submission" date="2015-09" db="EMBL/GenBank/DDBJ databases">
        <title>Identification and resolution of microdiversity through metagenomic sequencing of parallel consortia.</title>
        <authorList>
            <person name="Nelson W.C."/>
            <person name="Romine M.F."/>
            <person name="Lindemann S.R."/>
        </authorList>
    </citation>
    <scope>NUCLEOTIDE SEQUENCE [LARGE SCALE GENOMIC DNA]</scope>
    <source>
        <strain evidence="1">HL-49</strain>
    </source>
</reference>